<keyword evidence="2" id="KW-1185">Reference proteome</keyword>
<sequence length="71" mass="6909">MRGSLLSLRSALVLTLALLTGIGAGVLSVLAHNPPAQCVLYGAGAFGVAVPFFDRLVGGATEGGQGPGASS</sequence>
<evidence type="ECO:0000313" key="2">
    <source>
        <dbReference type="Proteomes" id="UP000317940"/>
    </source>
</evidence>
<dbReference type="EMBL" id="VIWT01000005">
    <property type="protein sequence ID" value="TWF73781.1"/>
    <property type="molecule type" value="Genomic_DNA"/>
</dbReference>
<reference evidence="1 2" key="1">
    <citation type="submission" date="2019-06" db="EMBL/GenBank/DDBJ databases">
        <title>Sequencing the genomes of 1000 actinobacteria strains.</title>
        <authorList>
            <person name="Klenk H.-P."/>
        </authorList>
    </citation>
    <scope>NUCLEOTIDE SEQUENCE [LARGE SCALE GENOMIC DNA]</scope>
    <source>
        <strain evidence="1 2">DSM 44826</strain>
    </source>
</reference>
<protein>
    <submittedName>
        <fullName evidence="1">Uncharacterized protein</fullName>
    </submittedName>
</protein>
<organism evidence="1 2">
    <name type="scientific">Kitasatospora viridis</name>
    <dbReference type="NCBI Taxonomy" id="281105"/>
    <lineage>
        <taxon>Bacteria</taxon>
        <taxon>Bacillati</taxon>
        <taxon>Actinomycetota</taxon>
        <taxon>Actinomycetes</taxon>
        <taxon>Kitasatosporales</taxon>
        <taxon>Streptomycetaceae</taxon>
        <taxon>Kitasatospora</taxon>
    </lineage>
</organism>
<name>A0A561SFX5_9ACTN</name>
<accession>A0A561SFX5</accession>
<gene>
    <name evidence="1" type="ORF">FHX73_15408</name>
</gene>
<proteinExistence type="predicted"/>
<comment type="caution">
    <text evidence="1">The sequence shown here is derived from an EMBL/GenBank/DDBJ whole genome shotgun (WGS) entry which is preliminary data.</text>
</comment>
<evidence type="ECO:0000313" key="1">
    <source>
        <dbReference type="EMBL" id="TWF73781.1"/>
    </source>
</evidence>
<dbReference type="AlphaFoldDB" id="A0A561SFX5"/>
<dbReference type="RefSeq" id="WP_145910709.1">
    <property type="nucleotide sequence ID" value="NZ_BAAAMZ010000001.1"/>
</dbReference>
<dbReference type="Proteomes" id="UP000317940">
    <property type="component" value="Unassembled WGS sequence"/>
</dbReference>